<reference evidence="7 8" key="1">
    <citation type="journal article" date="2020" name="IScience">
        <title>Genome Sequencing of the Endangered Kingdonia uniflora (Circaeasteraceae, Ranunculales) Reveals Potential Mechanisms of Evolutionary Specialization.</title>
        <authorList>
            <person name="Sun Y."/>
            <person name="Deng T."/>
            <person name="Zhang A."/>
            <person name="Moore M.J."/>
            <person name="Landis J.B."/>
            <person name="Lin N."/>
            <person name="Zhang H."/>
            <person name="Zhang X."/>
            <person name="Huang J."/>
            <person name="Zhang X."/>
            <person name="Sun H."/>
            <person name="Wang H."/>
        </authorList>
    </citation>
    <scope>NUCLEOTIDE SEQUENCE [LARGE SCALE GENOMIC DNA]</scope>
    <source>
        <strain evidence="7">TB1705</strain>
        <tissue evidence="7">Leaf</tissue>
    </source>
</reference>
<proteinExistence type="predicted"/>
<dbReference type="InterPro" id="IPR000719">
    <property type="entry name" value="Prot_kinase_dom"/>
</dbReference>
<dbReference type="InterPro" id="IPR050588">
    <property type="entry name" value="WNK_Ser-Thr_kinase"/>
</dbReference>
<accession>A0A7J7MLH6</accession>
<dbReference type="PROSITE" id="PS50011">
    <property type="entry name" value="PROTEIN_KINASE_DOM"/>
    <property type="match status" value="1"/>
</dbReference>
<comment type="catalytic activity">
    <reaction evidence="4">
        <text>L-threonyl-[protein] + ATP = O-phospho-L-threonyl-[protein] + ADP + H(+)</text>
        <dbReference type="Rhea" id="RHEA:46608"/>
        <dbReference type="Rhea" id="RHEA-COMP:11060"/>
        <dbReference type="Rhea" id="RHEA-COMP:11605"/>
        <dbReference type="ChEBI" id="CHEBI:15378"/>
        <dbReference type="ChEBI" id="CHEBI:30013"/>
        <dbReference type="ChEBI" id="CHEBI:30616"/>
        <dbReference type="ChEBI" id="CHEBI:61977"/>
        <dbReference type="ChEBI" id="CHEBI:456216"/>
        <dbReference type="EC" id="2.7.11.1"/>
    </reaction>
</comment>
<name>A0A7J7MLH6_9MAGN</name>
<dbReference type="InterPro" id="IPR011009">
    <property type="entry name" value="Kinase-like_dom_sf"/>
</dbReference>
<evidence type="ECO:0000313" key="7">
    <source>
        <dbReference type="EMBL" id="KAF6155775.1"/>
    </source>
</evidence>
<keyword evidence="3" id="KW-0418">Kinase</keyword>
<evidence type="ECO:0000256" key="2">
    <source>
        <dbReference type="ARBA" id="ARBA00022527"/>
    </source>
</evidence>
<dbReference type="GO" id="GO:0004674">
    <property type="term" value="F:protein serine/threonine kinase activity"/>
    <property type="evidence" value="ECO:0007669"/>
    <property type="project" value="UniProtKB-KW"/>
</dbReference>
<dbReference type="PANTHER" id="PTHR13902">
    <property type="entry name" value="SERINE/THREONINE-PROTEIN KINASE WNK WITH NO LYSINE -RELATED"/>
    <property type="match status" value="1"/>
</dbReference>
<evidence type="ECO:0000259" key="6">
    <source>
        <dbReference type="PROSITE" id="PS50011"/>
    </source>
</evidence>
<organism evidence="7 8">
    <name type="scientific">Kingdonia uniflora</name>
    <dbReference type="NCBI Taxonomy" id="39325"/>
    <lineage>
        <taxon>Eukaryota</taxon>
        <taxon>Viridiplantae</taxon>
        <taxon>Streptophyta</taxon>
        <taxon>Embryophyta</taxon>
        <taxon>Tracheophyta</taxon>
        <taxon>Spermatophyta</taxon>
        <taxon>Magnoliopsida</taxon>
        <taxon>Ranunculales</taxon>
        <taxon>Circaeasteraceae</taxon>
        <taxon>Kingdonia</taxon>
    </lineage>
</organism>
<evidence type="ECO:0000256" key="3">
    <source>
        <dbReference type="ARBA" id="ARBA00022777"/>
    </source>
</evidence>
<dbReference type="Proteomes" id="UP000541444">
    <property type="component" value="Unassembled WGS sequence"/>
</dbReference>
<evidence type="ECO:0000313" key="8">
    <source>
        <dbReference type="Proteomes" id="UP000541444"/>
    </source>
</evidence>
<dbReference type="Gene3D" id="1.10.510.10">
    <property type="entry name" value="Transferase(Phosphotransferase) domain 1"/>
    <property type="match status" value="1"/>
</dbReference>
<keyword evidence="2" id="KW-0723">Serine/threonine-protein kinase</keyword>
<comment type="caution">
    <text evidence="7">The sequence shown here is derived from an EMBL/GenBank/DDBJ whole genome shotgun (WGS) entry which is preliminary data.</text>
</comment>
<keyword evidence="8" id="KW-1185">Reference proteome</keyword>
<dbReference type="GO" id="GO:0005524">
    <property type="term" value="F:ATP binding"/>
    <property type="evidence" value="ECO:0007669"/>
    <property type="project" value="InterPro"/>
</dbReference>
<protein>
    <recommendedName>
        <fullName evidence="1">non-specific serine/threonine protein kinase</fullName>
        <ecNumber evidence="1">2.7.11.1</ecNumber>
    </recommendedName>
</protein>
<dbReference type="InterPro" id="IPR008271">
    <property type="entry name" value="Ser/Thr_kinase_AS"/>
</dbReference>
<gene>
    <name evidence="7" type="ORF">GIB67_007422</name>
</gene>
<dbReference type="EMBL" id="JACGCM010001403">
    <property type="protein sequence ID" value="KAF6155775.1"/>
    <property type="molecule type" value="Genomic_DNA"/>
</dbReference>
<dbReference type="SUPFAM" id="SSF56112">
    <property type="entry name" value="Protein kinase-like (PK-like)"/>
    <property type="match status" value="1"/>
</dbReference>
<evidence type="ECO:0000256" key="4">
    <source>
        <dbReference type="ARBA" id="ARBA00047899"/>
    </source>
</evidence>
<dbReference type="SMART" id="SM00220">
    <property type="entry name" value="S_TKc"/>
    <property type="match status" value="1"/>
</dbReference>
<dbReference type="Pfam" id="PF00069">
    <property type="entry name" value="Pkinase"/>
    <property type="match status" value="1"/>
</dbReference>
<evidence type="ECO:0000256" key="5">
    <source>
        <dbReference type="ARBA" id="ARBA00048679"/>
    </source>
</evidence>
<dbReference type="AlphaFoldDB" id="A0A7J7MLH6"/>
<dbReference type="Gene3D" id="3.30.200.20">
    <property type="entry name" value="Phosphorylase Kinase, domain 1"/>
    <property type="match status" value="1"/>
</dbReference>
<evidence type="ECO:0000256" key="1">
    <source>
        <dbReference type="ARBA" id="ARBA00012513"/>
    </source>
</evidence>
<comment type="catalytic activity">
    <reaction evidence="5">
        <text>L-seryl-[protein] + ATP = O-phospho-L-seryl-[protein] + ADP + H(+)</text>
        <dbReference type="Rhea" id="RHEA:17989"/>
        <dbReference type="Rhea" id="RHEA-COMP:9863"/>
        <dbReference type="Rhea" id="RHEA-COMP:11604"/>
        <dbReference type="ChEBI" id="CHEBI:15378"/>
        <dbReference type="ChEBI" id="CHEBI:29999"/>
        <dbReference type="ChEBI" id="CHEBI:30616"/>
        <dbReference type="ChEBI" id="CHEBI:83421"/>
        <dbReference type="ChEBI" id="CHEBI:456216"/>
        <dbReference type="EC" id="2.7.11.1"/>
    </reaction>
</comment>
<dbReference type="EC" id="2.7.11.1" evidence="1"/>
<sequence length="249" mass="29155">MITCTTHCPRNQYRSDRPAVWDKTCHYTSLDDYTYQFYLLEARARLYDTEQQRLAKQASELHAKYHPPFPAATPAAPAIPTVTALRTFALDGMRKNVIATVQRVLQDEDEEETGMHTTFVQDGIEVAWNQIKLGMFFDDEAMMMRTFNETWLLREMSHENILECYNVWLDEEHDTLNFITEVCTSGSLRDYREKHRRVSLKAMKKWPRQILRGLEYLHMHKPCIIHRDIKCNNIFINDSTGGVKIGDFG</sequence>
<feature type="domain" description="Protein kinase" evidence="6">
    <location>
        <begin position="87"/>
        <end position="249"/>
    </location>
</feature>
<dbReference type="PROSITE" id="PS00108">
    <property type="entry name" value="PROTEIN_KINASE_ST"/>
    <property type="match status" value="1"/>
</dbReference>
<keyword evidence="3" id="KW-0808">Transferase</keyword>
<dbReference type="OrthoDB" id="4062651at2759"/>